<keyword evidence="3" id="KW-0460">Magnesium</keyword>
<dbReference type="GO" id="GO:0046872">
    <property type="term" value="F:metal ion binding"/>
    <property type="evidence" value="ECO:0007669"/>
    <property type="project" value="UniProtKB-KW"/>
</dbReference>
<evidence type="ECO:0000313" key="5">
    <source>
        <dbReference type="Proteomes" id="UP001367508"/>
    </source>
</evidence>
<proteinExistence type="predicted"/>
<dbReference type="Gene3D" id="1.10.600.10">
    <property type="entry name" value="Farnesyl Diphosphate Synthase"/>
    <property type="match status" value="1"/>
</dbReference>
<dbReference type="PANTHER" id="PTHR43281">
    <property type="entry name" value="FARNESYL DIPHOSPHATE SYNTHASE"/>
    <property type="match status" value="1"/>
</dbReference>
<comment type="caution">
    <text evidence="4">The sequence shown here is derived from an EMBL/GenBank/DDBJ whole genome shotgun (WGS) entry which is preliminary data.</text>
</comment>
<evidence type="ECO:0000256" key="3">
    <source>
        <dbReference type="ARBA" id="ARBA00022842"/>
    </source>
</evidence>
<sequence length="130" mass="14601">MLSMVLTCQFSQAPLEWLLGNSWTLKEGPMQLDLYKRKKFGEMGECSAVCGGLLARVKDDEIERLRRYGRVVGVLHAVVDDILEERRKVKGGKGKRPHAEPIRALAQHVTRTLSTCGACPNSYGRSWNQT</sequence>
<keyword evidence="2" id="KW-0479">Metal-binding</keyword>
<accession>A0AAN9R460</accession>
<dbReference type="CDD" id="cd00385">
    <property type="entry name" value="Isoprenoid_Biosyn_C1"/>
    <property type="match status" value="1"/>
</dbReference>
<dbReference type="PANTHER" id="PTHR43281:SF5">
    <property type="entry name" value="HETERODIMERIC GERANYLGERANYL PYROPHOSPHATE SYNTHASE SMALL SUBUNIT, CHLOROPLASTIC"/>
    <property type="match status" value="1"/>
</dbReference>
<organism evidence="4 5">
    <name type="scientific">Canavalia gladiata</name>
    <name type="common">Sword bean</name>
    <name type="synonym">Dolichos gladiatus</name>
    <dbReference type="NCBI Taxonomy" id="3824"/>
    <lineage>
        <taxon>Eukaryota</taxon>
        <taxon>Viridiplantae</taxon>
        <taxon>Streptophyta</taxon>
        <taxon>Embryophyta</taxon>
        <taxon>Tracheophyta</taxon>
        <taxon>Spermatophyta</taxon>
        <taxon>Magnoliopsida</taxon>
        <taxon>eudicotyledons</taxon>
        <taxon>Gunneridae</taxon>
        <taxon>Pentapetalae</taxon>
        <taxon>rosids</taxon>
        <taxon>fabids</taxon>
        <taxon>Fabales</taxon>
        <taxon>Fabaceae</taxon>
        <taxon>Papilionoideae</taxon>
        <taxon>50 kb inversion clade</taxon>
        <taxon>NPAAA clade</taxon>
        <taxon>indigoferoid/millettioid clade</taxon>
        <taxon>Phaseoleae</taxon>
        <taxon>Canavalia</taxon>
    </lineage>
</organism>
<protein>
    <submittedName>
        <fullName evidence="4">Uncharacterized protein</fullName>
    </submittedName>
</protein>
<name>A0AAN9R460_CANGL</name>
<dbReference type="EMBL" id="JAYMYQ010000001">
    <property type="protein sequence ID" value="KAK7361625.1"/>
    <property type="molecule type" value="Genomic_DNA"/>
</dbReference>
<keyword evidence="5" id="KW-1185">Reference proteome</keyword>
<evidence type="ECO:0000256" key="2">
    <source>
        <dbReference type="ARBA" id="ARBA00022723"/>
    </source>
</evidence>
<evidence type="ECO:0000313" key="4">
    <source>
        <dbReference type="EMBL" id="KAK7361625.1"/>
    </source>
</evidence>
<dbReference type="Proteomes" id="UP001367508">
    <property type="component" value="Unassembled WGS sequence"/>
</dbReference>
<dbReference type="InterPro" id="IPR008949">
    <property type="entry name" value="Isoprenoid_synthase_dom_sf"/>
</dbReference>
<dbReference type="AlphaFoldDB" id="A0AAN9R460"/>
<dbReference type="SUPFAM" id="SSF48576">
    <property type="entry name" value="Terpenoid synthases"/>
    <property type="match status" value="1"/>
</dbReference>
<dbReference type="GO" id="GO:0004659">
    <property type="term" value="F:prenyltransferase activity"/>
    <property type="evidence" value="ECO:0007669"/>
    <property type="project" value="TreeGrafter"/>
</dbReference>
<gene>
    <name evidence="4" type="ORF">VNO77_03696</name>
</gene>
<reference evidence="4 5" key="1">
    <citation type="submission" date="2024-01" db="EMBL/GenBank/DDBJ databases">
        <title>The genomes of 5 underutilized Papilionoideae crops provide insights into root nodulation and disease resistanc.</title>
        <authorList>
            <person name="Jiang F."/>
        </authorList>
    </citation>
    <scope>NUCLEOTIDE SEQUENCE [LARGE SCALE GENOMIC DNA]</scope>
    <source>
        <strain evidence="4">LVBAO_FW01</strain>
        <tissue evidence="4">Leaves</tissue>
    </source>
</reference>
<evidence type="ECO:0000256" key="1">
    <source>
        <dbReference type="ARBA" id="ARBA00001946"/>
    </source>
</evidence>
<comment type="cofactor">
    <cofactor evidence="1">
        <name>Mg(2+)</name>
        <dbReference type="ChEBI" id="CHEBI:18420"/>
    </cofactor>
</comment>